<keyword evidence="4" id="KW-0132">Cell division</keyword>
<proteinExistence type="inferred from homology"/>
<feature type="domain" description="Shugoshin C-terminal" evidence="10">
    <location>
        <begin position="171"/>
        <end position="192"/>
    </location>
</feature>
<keyword evidence="12" id="KW-1185">Reference proteome</keyword>
<dbReference type="PANTHER" id="PTHR21577">
    <property type="entry name" value="SHUGOSHIN"/>
    <property type="match status" value="1"/>
</dbReference>
<dbReference type="GO" id="GO:0005634">
    <property type="term" value="C:nucleus"/>
    <property type="evidence" value="ECO:0007669"/>
    <property type="project" value="InterPro"/>
</dbReference>
<protein>
    <recommendedName>
        <fullName evidence="10">Shugoshin C-terminal domain-containing protein</fullName>
    </recommendedName>
</protein>
<keyword evidence="3" id="KW-0158">Chromosome</keyword>
<reference evidence="11 12" key="1">
    <citation type="submission" date="2016-06" db="EMBL/GenBank/DDBJ databases">
        <title>The Draft Genome Sequence and Annotation of the Desert Woodrat Neotoma lepida.</title>
        <authorList>
            <person name="Campbell M."/>
            <person name="Oakeson K.F."/>
            <person name="Yandell M."/>
            <person name="Halpert J.R."/>
            <person name="Dearing D."/>
        </authorList>
    </citation>
    <scope>NUCLEOTIDE SEQUENCE [LARGE SCALE GENOMIC DNA]</scope>
    <source>
        <strain evidence="11">417</strain>
        <tissue evidence="11">Liver</tissue>
    </source>
</reference>
<evidence type="ECO:0000256" key="8">
    <source>
        <dbReference type="ARBA" id="ARBA00023328"/>
    </source>
</evidence>
<gene>
    <name evidence="11" type="ORF">A6R68_09783</name>
</gene>
<evidence type="ECO:0000256" key="2">
    <source>
        <dbReference type="ARBA" id="ARBA00010845"/>
    </source>
</evidence>
<comment type="similarity">
    <text evidence="2">Belongs to the shugoshin family.</text>
</comment>
<feature type="non-terminal residue" evidence="11">
    <location>
        <position position="223"/>
    </location>
</feature>
<feature type="compositionally biased region" description="Polar residues" evidence="9">
    <location>
        <begin position="150"/>
        <end position="159"/>
    </location>
</feature>
<keyword evidence="5" id="KW-0159">Chromosome partition</keyword>
<evidence type="ECO:0000256" key="9">
    <source>
        <dbReference type="SAM" id="MobiDB-lite"/>
    </source>
</evidence>
<evidence type="ECO:0000256" key="7">
    <source>
        <dbReference type="ARBA" id="ARBA00023306"/>
    </source>
</evidence>
<dbReference type="InterPro" id="IPR011515">
    <property type="entry name" value="Shugoshin_C"/>
</dbReference>
<feature type="region of interest" description="Disordered" evidence="9">
    <location>
        <begin position="54"/>
        <end position="115"/>
    </location>
</feature>
<evidence type="ECO:0000256" key="1">
    <source>
        <dbReference type="ARBA" id="ARBA00004584"/>
    </source>
</evidence>
<dbReference type="Pfam" id="PF07557">
    <property type="entry name" value="Shugoshin_C"/>
    <property type="match status" value="1"/>
</dbReference>
<comment type="subcellular location">
    <subcellularLocation>
        <location evidence="1">Chromosome</location>
        <location evidence="1">Centromere</location>
    </subcellularLocation>
</comment>
<dbReference type="Proteomes" id="UP000092124">
    <property type="component" value="Unassembled WGS sequence"/>
</dbReference>
<dbReference type="InterPro" id="IPR038889">
    <property type="entry name" value="Shugoshin1/2"/>
</dbReference>
<evidence type="ECO:0000259" key="10">
    <source>
        <dbReference type="Pfam" id="PF07557"/>
    </source>
</evidence>
<dbReference type="EMBL" id="LZPO01108788">
    <property type="protein sequence ID" value="OBS59093.1"/>
    <property type="molecule type" value="Genomic_DNA"/>
</dbReference>
<dbReference type="GO" id="GO:0045132">
    <property type="term" value="P:meiotic chromosome segregation"/>
    <property type="evidence" value="ECO:0007669"/>
    <property type="project" value="InterPro"/>
</dbReference>
<comment type="caution">
    <text evidence="11">The sequence shown here is derived from an EMBL/GenBank/DDBJ whole genome shotgun (WGS) entry which is preliminary data.</text>
</comment>
<dbReference type="PANTHER" id="PTHR21577:SF3">
    <property type="entry name" value="SHUGOSHIN 1-RELATED"/>
    <property type="match status" value="1"/>
</dbReference>
<dbReference type="STRING" id="56216.A0A1A6FYS5"/>
<name>A0A1A6FYS5_NEOLE</name>
<keyword evidence="7" id="KW-0131">Cell cycle</keyword>
<dbReference type="GO" id="GO:0000775">
    <property type="term" value="C:chromosome, centromeric region"/>
    <property type="evidence" value="ECO:0007669"/>
    <property type="project" value="UniProtKB-SubCell"/>
</dbReference>
<keyword evidence="8" id="KW-0137">Centromere</keyword>
<dbReference type="OrthoDB" id="9901374at2759"/>
<evidence type="ECO:0000313" key="12">
    <source>
        <dbReference type="Proteomes" id="UP000092124"/>
    </source>
</evidence>
<evidence type="ECO:0000313" key="11">
    <source>
        <dbReference type="EMBL" id="OBS59093.1"/>
    </source>
</evidence>
<evidence type="ECO:0000256" key="4">
    <source>
        <dbReference type="ARBA" id="ARBA00022618"/>
    </source>
</evidence>
<sequence>MCTKRRANQRCKSKSSLRCKGNKSKDKQTLHPTKLHGSIGSIDFYDFNLEELSNGSSEEVNSRDWEESAFELSASEDESEDLYLPPYKHLEDHTKSQPDQSPGLGLKEGSSTQMKKIQRRLCQPELLLVSHPRIKSHTKGCHQYPATTCSENQETSLSPKRNKDSPAVSLPKRRCTTITSYKELTLASKLRKGDPFTDLCFLNSPIFKQKKDMRRPKRSTKQT</sequence>
<dbReference type="GO" id="GO:0051301">
    <property type="term" value="P:cell division"/>
    <property type="evidence" value="ECO:0007669"/>
    <property type="project" value="UniProtKB-KW"/>
</dbReference>
<feature type="region of interest" description="Disordered" evidence="9">
    <location>
        <begin position="150"/>
        <end position="171"/>
    </location>
</feature>
<feature type="region of interest" description="Disordered" evidence="9">
    <location>
        <begin position="1"/>
        <end position="39"/>
    </location>
</feature>
<accession>A0A1A6FYS5</accession>
<evidence type="ECO:0000256" key="3">
    <source>
        <dbReference type="ARBA" id="ARBA00022454"/>
    </source>
</evidence>
<keyword evidence="6" id="KW-0175">Coiled coil</keyword>
<feature type="compositionally biased region" description="Basic residues" evidence="9">
    <location>
        <begin position="1"/>
        <end position="22"/>
    </location>
</feature>
<organism evidence="11 12">
    <name type="scientific">Neotoma lepida</name>
    <name type="common">Desert woodrat</name>
    <dbReference type="NCBI Taxonomy" id="56216"/>
    <lineage>
        <taxon>Eukaryota</taxon>
        <taxon>Metazoa</taxon>
        <taxon>Chordata</taxon>
        <taxon>Craniata</taxon>
        <taxon>Vertebrata</taxon>
        <taxon>Euteleostomi</taxon>
        <taxon>Mammalia</taxon>
        <taxon>Eutheria</taxon>
        <taxon>Euarchontoglires</taxon>
        <taxon>Glires</taxon>
        <taxon>Rodentia</taxon>
        <taxon>Myomorpha</taxon>
        <taxon>Muroidea</taxon>
        <taxon>Cricetidae</taxon>
        <taxon>Neotominae</taxon>
        <taxon>Neotoma</taxon>
    </lineage>
</organism>
<evidence type="ECO:0000256" key="5">
    <source>
        <dbReference type="ARBA" id="ARBA00022829"/>
    </source>
</evidence>
<evidence type="ECO:0000256" key="6">
    <source>
        <dbReference type="ARBA" id="ARBA00023054"/>
    </source>
</evidence>
<dbReference type="AlphaFoldDB" id="A0A1A6FYS5"/>